<dbReference type="CDD" id="cd03443">
    <property type="entry name" value="PaaI_thioesterase"/>
    <property type="match status" value="1"/>
</dbReference>
<name>Q3JJD4_BURP1</name>
<dbReference type="SUPFAM" id="SSF54637">
    <property type="entry name" value="Thioesterase/thiol ester dehydrase-isomerase"/>
    <property type="match status" value="1"/>
</dbReference>
<evidence type="ECO:0000259" key="2">
    <source>
        <dbReference type="Pfam" id="PF03061"/>
    </source>
</evidence>
<dbReference type="GO" id="GO:0061522">
    <property type="term" value="F:1,4-dihydroxy-2-naphthoyl-CoA thioesterase activity"/>
    <property type="evidence" value="ECO:0007669"/>
    <property type="project" value="TreeGrafter"/>
</dbReference>
<reference evidence="3 4" key="1">
    <citation type="submission" date="2005-09" db="EMBL/GenBank/DDBJ databases">
        <authorList>
            <person name="Woods D.E."/>
            <person name="Nierman W.C."/>
        </authorList>
    </citation>
    <scope>NUCLEOTIDE SEQUENCE [LARGE SCALE GENOMIC DNA]</scope>
    <source>
        <strain evidence="3 4">1710b</strain>
    </source>
</reference>
<dbReference type="PANTHER" id="PTHR43240:SF8">
    <property type="entry name" value="PHENYLACETIC ACID DEGRADATION-RELATED PROTEIN"/>
    <property type="match status" value="1"/>
</dbReference>
<dbReference type="Gene3D" id="3.10.129.10">
    <property type="entry name" value="Hotdog Thioesterase"/>
    <property type="match status" value="1"/>
</dbReference>
<feature type="domain" description="Thioesterase" evidence="2">
    <location>
        <begin position="107"/>
        <end position="182"/>
    </location>
</feature>
<gene>
    <name evidence="3" type="ordered locus">BURPS1710b_A1162</name>
</gene>
<dbReference type="InterPro" id="IPR006683">
    <property type="entry name" value="Thioestr_dom"/>
</dbReference>
<dbReference type="PANTHER" id="PTHR43240">
    <property type="entry name" value="1,4-DIHYDROXY-2-NAPHTHOYL-COA THIOESTERASE 1"/>
    <property type="match status" value="1"/>
</dbReference>
<accession>Q3JJD4</accession>
<dbReference type="InterPro" id="IPR029069">
    <property type="entry name" value="HotDog_dom_sf"/>
</dbReference>
<evidence type="ECO:0000313" key="4">
    <source>
        <dbReference type="Proteomes" id="UP000002700"/>
    </source>
</evidence>
<proteinExistence type="predicted"/>
<keyword evidence="1" id="KW-0378">Hydrolase</keyword>
<dbReference type="NCBIfam" id="TIGR00369">
    <property type="entry name" value="unchar_dom_1"/>
    <property type="match status" value="1"/>
</dbReference>
<evidence type="ECO:0000256" key="1">
    <source>
        <dbReference type="ARBA" id="ARBA00022801"/>
    </source>
</evidence>
<dbReference type="GO" id="GO:0005829">
    <property type="term" value="C:cytosol"/>
    <property type="evidence" value="ECO:0007669"/>
    <property type="project" value="TreeGrafter"/>
</dbReference>
<dbReference type="Proteomes" id="UP000002700">
    <property type="component" value="Chromosome II"/>
</dbReference>
<sequence>MRYTISSSRRLLRYRRRRAERSSGTPVANCFSTTRCRWSPSGARRAARRTTSGTSDEEHGMQENLDADYFNRFGADYLPGLLGVVVKQVEKNHVLAELTIRQAVLAHGILHAGTIVSLADTACGYGCLASLPEGASSFSTLELKSNFMGTARDGVIVCDARAIHSGRTTQVWDATVRHRETDKLLATFRCTQMILWPTK</sequence>
<evidence type="ECO:0000313" key="3">
    <source>
        <dbReference type="EMBL" id="ABA53673.1"/>
    </source>
</evidence>
<dbReference type="EMBL" id="CP000125">
    <property type="protein sequence ID" value="ABA53673.1"/>
    <property type="molecule type" value="Genomic_DNA"/>
</dbReference>
<dbReference type="KEGG" id="bpm:BURPS1710b_A1162"/>
<dbReference type="InterPro" id="IPR003736">
    <property type="entry name" value="PAAI_dom"/>
</dbReference>
<dbReference type="Pfam" id="PF03061">
    <property type="entry name" value="4HBT"/>
    <property type="match status" value="1"/>
</dbReference>
<dbReference type="AlphaFoldDB" id="Q3JJD4"/>
<dbReference type="HOGENOM" id="CLU_089876_13_4_4"/>
<organism evidence="3 4">
    <name type="scientific">Burkholderia pseudomallei (strain 1710b)</name>
    <dbReference type="NCBI Taxonomy" id="320372"/>
    <lineage>
        <taxon>Bacteria</taxon>
        <taxon>Pseudomonadati</taxon>
        <taxon>Pseudomonadota</taxon>
        <taxon>Betaproteobacteria</taxon>
        <taxon>Burkholderiales</taxon>
        <taxon>Burkholderiaceae</taxon>
        <taxon>Burkholderia</taxon>
        <taxon>pseudomallei group</taxon>
    </lineage>
</organism>
<dbReference type="EnsemblBacteria" id="ABA53673">
    <property type="protein sequence ID" value="ABA53673"/>
    <property type="gene ID" value="BURPS1710b_A1162"/>
</dbReference>
<protein>
    <submittedName>
        <fullName evidence="3">Thioesterase family protein</fullName>
    </submittedName>
</protein>